<dbReference type="PIRSF" id="PIRSF039085">
    <property type="entry name" value="ABC_ATPase_HisP"/>
    <property type="match status" value="1"/>
</dbReference>
<gene>
    <name evidence="8" type="ORF">SAMN05216377_116158</name>
</gene>
<dbReference type="AlphaFoldDB" id="A0A1G7Y2E8"/>
<dbReference type="GO" id="GO:0005524">
    <property type="term" value="F:ATP binding"/>
    <property type="evidence" value="ECO:0007669"/>
    <property type="project" value="UniProtKB-KW"/>
</dbReference>
<proteinExistence type="predicted"/>
<dbReference type="EMBL" id="FNBE01000016">
    <property type="protein sequence ID" value="SDG90436.1"/>
    <property type="molecule type" value="Genomic_DNA"/>
</dbReference>
<keyword evidence="2" id="KW-0813">Transport</keyword>
<dbReference type="Gene3D" id="3.40.50.300">
    <property type="entry name" value="P-loop containing nucleotide triphosphate hydrolases"/>
    <property type="match status" value="1"/>
</dbReference>
<dbReference type="PROSITE" id="PS00211">
    <property type="entry name" value="ABC_TRANSPORTER_1"/>
    <property type="match status" value="1"/>
</dbReference>
<feature type="domain" description="ABC transporter" evidence="7">
    <location>
        <begin position="16"/>
        <end position="260"/>
    </location>
</feature>
<dbReference type="Pfam" id="PF00005">
    <property type="entry name" value="ABC_tran"/>
    <property type="match status" value="1"/>
</dbReference>
<keyword evidence="5 8" id="KW-0067">ATP-binding</keyword>
<dbReference type="SMART" id="SM00382">
    <property type="entry name" value="AAA"/>
    <property type="match status" value="1"/>
</dbReference>
<dbReference type="InterPro" id="IPR027417">
    <property type="entry name" value="P-loop_NTPase"/>
</dbReference>
<dbReference type="SUPFAM" id="SSF52540">
    <property type="entry name" value="P-loop containing nucleoside triphosphate hydrolases"/>
    <property type="match status" value="1"/>
</dbReference>
<keyword evidence="3" id="KW-1003">Cell membrane</keyword>
<accession>A0A1G7Y2E8</accession>
<dbReference type="GO" id="GO:0016887">
    <property type="term" value="F:ATP hydrolysis activity"/>
    <property type="evidence" value="ECO:0007669"/>
    <property type="project" value="InterPro"/>
</dbReference>
<dbReference type="Proteomes" id="UP000198967">
    <property type="component" value="Unassembled WGS sequence"/>
</dbReference>
<dbReference type="PROSITE" id="PS50893">
    <property type="entry name" value="ABC_TRANSPORTER_2"/>
    <property type="match status" value="1"/>
</dbReference>
<evidence type="ECO:0000256" key="5">
    <source>
        <dbReference type="ARBA" id="ARBA00022840"/>
    </source>
</evidence>
<evidence type="ECO:0000256" key="2">
    <source>
        <dbReference type="ARBA" id="ARBA00022448"/>
    </source>
</evidence>
<evidence type="ECO:0000256" key="4">
    <source>
        <dbReference type="ARBA" id="ARBA00022741"/>
    </source>
</evidence>
<dbReference type="OrthoDB" id="4283894at2"/>
<organism evidence="8 9">
    <name type="scientific">Pseudonocardia oroxyli</name>
    <dbReference type="NCBI Taxonomy" id="366584"/>
    <lineage>
        <taxon>Bacteria</taxon>
        <taxon>Bacillati</taxon>
        <taxon>Actinomycetota</taxon>
        <taxon>Actinomycetes</taxon>
        <taxon>Pseudonocardiales</taxon>
        <taxon>Pseudonocardiaceae</taxon>
        <taxon>Pseudonocardia</taxon>
    </lineage>
</organism>
<dbReference type="PANTHER" id="PTHR43166:SF35">
    <property type="entry name" value="L-CYSTINE IMPORT ATP-BINDING PROTEIN TCYN"/>
    <property type="match status" value="1"/>
</dbReference>
<dbReference type="GO" id="GO:0015424">
    <property type="term" value="F:ABC-type amino acid transporter activity"/>
    <property type="evidence" value="ECO:0007669"/>
    <property type="project" value="InterPro"/>
</dbReference>
<dbReference type="PANTHER" id="PTHR43166">
    <property type="entry name" value="AMINO ACID IMPORT ATP-BINDING PROTEIN"/>
    <property type="match status" value="1"/>
</dbReference>
<evidence type="ECO:0000313" key="8">
    <source>
        <dbReference type="EMBL" id="SDG90436.1"/>
    </source>
</evidence>
<keyword evidence="4" id="KW-0547">Nucleotide-binding</keyword>
<sequence>MSERGFDANWSAQPLIEMQGVQLSFGSVQALRDVDLAVRPHEVTALIGPSGSGKSSLLRCINLMAFPAAGSVRVGGRETVRAVDGKHEFLLGEPERNQLRTHLGMVFQHFNLYPHLSVLRNVALGPAVVLGHSREDAQDEARLQLSRVGLAHKADAMPRELSGGQKQRVAIARALAMRPQVMLFDEATSALDPEMVGEVVDIMRQLADEGMTMIAATHEMDFAREVAHQVVFMADGQVVETGPARQVLEQPQHARTRQFLDRVLRHAAVGGVDPAPSSS</sequence>
<dbReference type="InterPro" id="IPR003593">
    <property type="entry name" value="AAA+_ATPase"/>
</dbReference>
<keyword evidence="6" id="KW-0472">Membrane</keyword>
<protein>
    <submittedName>
        <fullName evidence="8">Amino acid ABC transporter ATP-binding protein, PAAT family</fullName>
    </submittedName>
</protein>
<keyword evidence="9" id="KW-1185">Reference proteome</keyword>
<dbReference type="GO" id="GO:0005886">
    <property type="term" value="C:plasma membrane"/>
    <property type="evidence" value="ECO:0007669"/>
    <property type="project" value="UniProtKB-SubCell"/>
</dbReference>
<reference evidence="8 9" key="1">
    <citation type="submission" date="2016-10" db="EMBL/GenBank/DDBJ databases">
        <authorList>
            <person name="de Groot N.N."/>
        </authorList>
    </citation>
    <scope>NUCLEOTIDE SEQUENCE [LARGE SCALE GENOMIC DNA]</scope>
    <source>
        <strain evidence="8 9">CGMCC 4.3143</strain>
    </source>
</reference>
<evidence type="ECO:0000313" key="9">
    <source>
        <dbReference type="Proteomes" id="UP000198967"/>
    </source>
</evidence>
<name>A0A1G7Y2E8_PSEOR</name>
<dbReference type="InterPro" id="IPR030679">
    <property type="entry name" value="ABC_ATPase_HisP-typ"/>
</dbReference>
<evidence type="ECO:0000256" key="6">
    <source>
        <dbReference type="ARBA" id="ARBA00023136"/>
    </source>
</evidence>
<dbReference type="InterPro" id="IPR017871">
    <property type="entry name" value="ABC_transporter-like_CS"/>
</dbReference>
<evidence type="ECO:0000256" key="3">
    <source>
        <dbReference type="ARBA" id="ARBA00022475"/>
    </source>
</evidence>
<dbReference type="InterPro" id="IPR003439">
    <property type="entry name" value="ABC_transporter-like_ATP-bd"/>
</dbReference>
<dbReference type="STRING" id="366584.SAMN05216377_116158"/>
<dbReference type="InterPro" id="IPR050086">
    <property type="entry name" value="MetN_ABC_transporter-like"/>
</dbReference>
<comment type="subcellular location">
    <subcellularLocation>
        <location evidence="1">Cell membrane</location>
        <topology evidence="1">Peripheral membrane protein</topology>
    </subcellularLocation>
</comment>
<dbReference type="RefSeq" id="WP_093088647.1">
    <property type="nucleotide sequence ID" value="NZ_FNBE01000016.1"/>
</dbReference>
<evidence type="ECO:0000259" key="7">
    <source>
        <dbReference type="PROSITE" id="PS50893"/>
    </source>
</evidence>
<evidence type="ECO:0000256" key="1">
    <source>
        <dbReference type="ARBA" id="ARBA00004202"/>
    </source>
</evidence>